<protein>
    <submittedName>
        <fullName evidence="1">Uncharacterized protein</fullName>
    </submittedName>
</protein>
<gene>
    <name evidence="1" type="ORF">C6T65_08790</name>
</gene>
<dbReference type="EMBL" id="PVHK01000052">
    <property type="protein sequence ID" value="PRH42935.1"/>
    <property type="molecule type" value="Genomic_DNA"/>
</dbReference>
<comment type="caution">
    <text evidence="1">The sequence shown here is derived from an EMBL/GenBank/DDBJ whole genome shotgun (WGS) entry which is preliminary data.</text>
</comment>
<dbReference type="Proteomes" id="UP000237632">
    <property type="component" value="Unassembled WGS sequence"/>
</dbReference>
<evidence type="ECO:0000313" key="2">
    <source>
        <dbReference type="Proteomes" id="UP000237632"/>
    </source>
</evidence>
<sequence length="79" mass="8732">MQAFPRLVAQRAADFVSLPELCRCRRRQRQIAGLREQLNALLLAVAPFGSAVLNGRQLMAQLIGLPNLVQARAHLPGLF</sequence>
<reference evidence="1 2" key="1">
    <citation type="submission" date="2018-03" db="EMBL/GenBank/DDBJ databases">
        <authorList>
            <person name="Nguyen K."/>
            <person name="Fouts D."/>
            <person name="Sutton G."/>
        </authorList>
    </citation>
    <scope>NUCLEOTIDE SEQUENCE [LARGE SCALE GENOMIC DNA]</scope>
    <source>
        <strain evidence="1 2">AU3578</strain>
    </source>
</reference>
<organism evidence="1 2">
    <name type="scientific">Burkholderia vietnamiensis</name>
    <dbReference type="NCBI Taxonomy" id="60552"/>
    <lineage>
        <taxon>Bacteria</taxon>
        <taxon>Pseudomonadati</taxon>
        <taxon>Pseudomonadota</taxon>
        <taxon>Betaproteobacteria</taxon>
        <taxon>Burkholderiales</taxon>
        <taxon>Burkholderiaceae</taxon>
        <taxon>Burkholderia</taxon>
        <taxon>Burkholderia cepacia complex</taxon>
    </lineage>
</organism>
<evidence type="ECO:0000313" key="1">
    <source>
        <dbReference type="EMBL" id="PRH42935.1"/>
    </source>
</evidence>
<name>A0AA44Y315_BURVI</name>
<accession>A0AA44Y315</accession>
<dbReference type="AlphaFoldDB" id="A0AA44Y315"/>
<proteinExistence type="predicted"/>